<keyword evidence="3" id="KW-0963">Cytoplasm</keyword>
<protein>
    <submittedName>
        <fullName evidence="8">EOG090X07E6</fullName>
    </submittedName>
</protein>
<dbReference type="Pfam" id="PF19038">
    <property type="entry name" value="Fuz_longin_3"/>
    <property type="match status" value="1"/>
</dbReference>
<dbReference type="Pfam" id="PF19037">
    <property type="entry name" value="Fuz_longin_2"/>
    <property type="match status" value="1"/>
</dbReference>
<dbReference type="InterPro" id="IPR043971">
    <property type="entry name" value="FUZ/MON1/HPS1_longin_2"/>
</dbReference>
<dbReference type="GO" id="GO:0016192">
    <property type="term" value="P:vesicle-mediated transport"/>
    <property type="evidence" value="ECO:0007669"/>
    <property type="project" value="InterPro"/>
</dbReference>
<feature type="domain" description="FUZ/MON1/HPS1 second Longin" evidence="6">
    <location>
        <begin position="211"/>
        <end position="304"/>
    </location>
</feature>
<dbReference type="PANTHER" id="PTHR13559:SF1">
    <property type="entry name" value="PROTEIN FUZZY HOMOLOG"/>
    <property type="match status" value="1"/>
</dbReference>
<dbReference type="AlphaFoldDB" id="A0A4Y7N387"/>
<comment type="similarity">
    <text evidence="2">Belongs to the fuzzy family.</text>
</comment>
<evidence type="ECO:0000313" key="8">
    <source>
        <dbReference type="EMBL" id="SVE87419.1"/>
    </source>
</evidence>
<feature type="domain" description="FUZ/MON1/HPS1 first Longin" evidence="5">
    <location>
        <begin position="62"/>
        <end position="168"/>
    </location>
</feature>
<dbReference type="InterPro" id="IPR043970">
    <property type="entry name" value="FUZ/MON1/HPS1_longin_3"/>
</dbReference>
<dbReference type="GO" id="GO:0005856">
    <property type="term" value="C:cytoskeleton"/>
    <property type="evidence" value="ECO:0007669"/>
    <property type="project" value="UniProtKB-SubCell"/>
</dbReference>
<proteinExistence type="evidence at transcript level"/>
<evidence type="ECO:0000256" key="3">
    <source>
        <dbReference type="ARBA" id="ARBA00022490"/>
    </source>
</evidence>
<dbReference type="EMBL" id="LR017800">
    <property type="protein sequence ID" value="SVE87419.1"/>
    <property type="molecule type" value="mRNA"/>
</dbReference>
<dbReference type="InterPro" id="IPR043972">
    <property type="entry name" value="FUZ/MON1/HPS1_longin_1"/>
</dbReference>
<dbReference type="InterPro" id="IPR026069">
    <property type="entry name" value="Fuzzy"/>
</dbReference>
<dbReference type="GO" id="GO:1905515">
    <property type="term" value="P:non-motile cilium assembly"/>
    <property type="evidence" value="ECO:0007669"/>
    <property type="project" value="TreeGrafter"/>
</dbReference>
<organism evidence="8">
    <name type="scientific">Daphnia similis</name>
    <dbReference type="NCBI Taxonomy" id="35528"/>
    <lineage>
        <taxon>Eukaryota</taxon>
        <taxon>Metazoa</taxon>
        <taxon>Ecdysozoa</taxon>
        <taxon>Arthropoda</taxon>
        <taxon>Crustacea</taxon>
        <taxon>Branchiopoda</taxon>
        <taxon>Diplostraca</taxon>
        <taxon>Cladocera</taxon>
        <taxon>Anomopoda</taxon>
        <taxon>Daphniidae</taxon>
        <taxon>Daphnia</taxon>
        <taxon>Daphnia similis group</taxon>
    </lineage>
</organism>
<comment type="subcellular location">
    <subcellularLocation>
        <location evidence="1">Cytoplasm</location>
        <location evidence="1">Cytoskeleton</location>
    </subcellularLocation>
</comment>
<keyword evidence="4" id="KW-0206">Cytoskeleton</keyword>
<accession>A0A4Y7N387</accession>
<feature type="domain" description="FUZ/MON1/HPS1 third Longin" evidence="7">
    <location>
        <begin position="330"/>
        <end position="442"/>
    </location>
</feature>
<evidence type="ECO:0000256" key="1">
    <source>
        <dbReference type="ARBA" id="ARBA00004245"/>
    </source>
</evidence>
<sequence length="446" mass="51517">MHRVRLIDPLYDNFLLGFWLNAVFFFRNRWVEWWMNPHLRCECENPILIVSPQFIPNFVSIAQKPFETIAALNKPNSFTKCRNLPTKLLDIFALHLPRQKTRFWKSVVRLTYLRQSSGIGSAIHLKHILDLVSHTMVFYLGLEELVNVKNIERLKKDLKVCYPLIDTILDGLNPKEDLEEFCDLTDYTDVLSCSERSTFEGILNCFAESVGTVFGCLRVRSKVAAATPNWWTLDSVELLQIQLLLSNERYDTGIDIPIYLPVRSPKIPFRLVQWKLTQNSDVCLLCGPTPSLADLEKEVKRFWRTAFALLKSAESCYPANIPPDITLDKNVLSYLVMNTEKRRSLSSLSPHTTSGDVHSHLTSVRKRDILRTFYKTIVGTMIDLPGPTQTVSKEVFMNFEYYSLHALVSDVYLILVLYPSGLHNHYLRSITRSTLKILTHEKNCKW</sequence>
<evidence type="ECO:0000256" key="4">
    <source>
        <dbReference type="ARBA" id="ARBA00023212"/>
    </source>
</evidence>
<name>A0A4Y7N387_9CRUS</name>
<gene>
    <name evidence="8" type="primary">EOG090X07E6</name>
</gene>
<evidence type="ECO:0000259" key="7">
    <source>
        <dbReference type="Pfam" id="PF19038"/>
    </source>
</evidence>
<evidence type="ECO:0000256" key="2">
    <source>
        <dbReference type="ARBA" id="ARBA00008550"/>
    </source>
</evidence>
<evidence type="ECO:0000259" key="6">
    <source>
        <dbReference type="Pfam" id="PF19037"/>
    </source>
</evidence>
<dbReference type="PANTHER" id="PTHR13559">
    <property type="entry name" value="INTRACELLULAR TRAFFIC PROTEIN-RELATED"/>
    <property type="match status" value="1"/>
</dbReference>
<reference evidence="8" key="1">
    <citation type="submission" date="2018-08" db="EMBL/GenBank/DDBJ databases">
        <authorList>
            <person name="Cornetti L."/>
        </authorList>
    </citation>
    <scope>NUCLEOTIDE SEQUENCE</scope>
    <source>
        <strain evidence="8">IL-NS-13</strain>
    </source>
</reference>
<evidence type="ECO:0000259" key="5">
    <source>
        <dbReference type="Pfam" id="PF19036"/>
    </source>
</evidence>
<dbReference type="Pfam" id="PF19036">
    <property type="entry name" value="Fuz_longin_1"/>
    <property type="match status" value="1"/>
</dbReference>